<dbReference type="PANTHER" id="PTHR10192">
    <property type="entry name" value="MOLYBDOPTERIN BIOSYNTHESIS PROTEIN"/>
    <property type="match status" value="1"/>
</dbReference>
<dbReference type="GO" id="GO:0061599">
    <property type="term" value="F:molybdopterin molybdotransferase activity"/>
    <property type="evidence" value="ECO:0007669"/>
    <property type="project" value="UniProtKB-UniRule"/>
</dbReference>
<proteinExistence type="inferred from homology"/>
<dbReference type="PANTHER" id="PTHR10192:SF16">
    <property type="entry name" value="MOLYBDOPTERIN MOLYBDENUMTRANSFERASE"/>
    <property type="match status" value="1"/>
</dbReference>
<dbReference type="Gene3D" id="2.170.190.11">
    <property type="entry name" value="Molybdopterin biosynthesis moea protein, domain 3"/>
    <property type="match status" value="1"/>
</dbReference>
<keyword evidence="8 10" id="KW-0501">Molybdenum cofactor biosynthesis</keyword>
<organism evidence="12">
    <name type="scientific">Proteinivorax tanatarense</name>
    <dbReference type="NCBI Taxonomy" id="1260629"/>
    <lineage>
        <taxon>Bacteria</taxon>
        <taxon>Bacillati</taxon>
        <taxon>Bacillota</taxon>
        <taxon>Clostridia</taxon>
        <taxon>Eubacteriales</taxon>
        <taxon>Proteinivoracaceae</taxon>
        <taxon>Proteinivorax</taxon>
    </lineage>
</organism>
<dbReference type="InterPro" id="IPR005110">
    <property type="entry name" value="MoeA_linker/N"/>
</dbReference>
<evidence type="ECO:0000256" key="7">
    <source>
        <dbReference type="ARBA" id="ARBA00022505"/>
    </source>
</evidence>
<dbReference type="EMBL" id="CP158367">
    <property type="protein sequence ID" value="XBX74572.1"/>
    <property type="molecule type" value="Genomic_DNA"/>
</dbReference>
<evidence type="ECO:0000256" key="3">
    <source>
        <dbReference type="ARBA" id="ARBA00005046"/>
    </source>
</evidence>
<comment type="pathway">
    <text evidence="3 10">Cofactor biosynthesis; molybdopterin biosynthesis.</text>
</comment>
<reference evidence="12" key="1">
    <citation type="journal article" date="2013" name="Extremophiles">
        <title>Proteinivorax tanatarense gen. nov., sp. nov., an anaerobic, haloalkaliphilic, proteolytic bacterium isolated from a decaying algal bloom, and proposal of Proteinivoraceae fam. nov.</title>
        <authorList>
            <person name="Kevbrin V."/>
            <person name="Boltyanskaya Y."/>
            <person name="Zhilina T."/>
            <person name="Kolganova T."/>
            <person name="Lavrentjeva E."/>
            <person name="Kuznetsov B."/>
        </authorList>
    </citation>
    <scope>NUCLEOTIDE SEQUENCE</scope>
    <source>
        <strain evidence="12">Z-910T</strain>
    </source>
</reference>
<dbReference type="GO" id="GO:0006777">
    <property type="term" value="P:Mo-molybdopterin cofactor biosynthetic process"/>
    <property type="evidence" value="ECO:0007669"/>
    <property type="project" value="UniProtKB-UniRule"/>
</dbReference>
<keyword evidence="7 10" id="KW-0500">Molybdenum</keyword>
<name>A0AAU7VKM1_9FIRM</name>
<dbReference type="Gene3D" id="2.40.340.10">
    <property type="entry name" value="MoeA, C-terminal, domain IV"/>
    <property type="match status" value="1"/>
</dbReference>
<dbReference type="Gene3D" id="3.40.190.10">
    <property type="entry name" value="Periplasmic binding protein-like II"/>
    <property type="match status" value="1"/>
</dbReference>
<dbReference type="SMART" id="SM00852">
    <property type="entry name" value="MoCF_biosynth"/>
    <property type="match status" value="1"/>
</dbReference>
<dbReference type="Pfam" id="PF03454">
    <property type="entry name" value="MoeA_C"/>
    <property type="match status" value="1"/>
</dbReference>
<comment type="catalytic activity">
    <reaction evidence="9">
        <text>adenylyl-molybdopterin + molybdate = Mo-molybdopterin + AMP + H(+)</text>
        <dbReference type="Rhea" id="RHEA:35047"/>
        <dbReference type="ChEBI" id="CHEBI:15378"/>
        <dbReference type="ChEBI" id="CHEBI:36264"/>
        <dbReference type="ChEBI" id="CHEBI:62727"/>
        <dbReference type="ChEBI" id="CHEBI:71302"/>
        <dbReference type="ChEBI" id="CHEBI:456215"/>
        <dbReference type="EC" id="2.10.1.1"/>
    </reaction>
</comment>
<dbReference type="InterPro" id="IPR024370">
    <property type="entry name" value="PBP_domain"/>
</dbReference>
<dbReference type="GO" id="GO:0046872">
    <property type="term" value="F:metal ion binding"/>
    <property type="evidence" value="ECO:0007669"/>
    <property type="project" value="UniProtKB-UniRule"/>
</dbReference>
<reference evidence="12" key="2">
    <citation type="submission" date="2024-06" db="EMBL/GenBank/DDBJ databases">
        <authorList>
            <person name="Petrova K.O."/>
            <person name="Toshchakov S.V."/>
            <person name="Boltjanskaja Y.V."/>
            <person name="Kevbrin V."/>
        </authorList>
    </citation>
    <scope>NUCLEOTIDE SEQUENCE</scope>
    <source>
        <strain evidence="12">Z-910T</strain>
    </source>
</reference>
<dbReference type="SUPFAM" id="SSF53850">
    <property type="entry name" value="Periplasmic binding protein-like II"/>
    <property type="match status" value="1"/>
</dbReference>
<protein>
    <recommendedName>
        <fullName evidence="6 10">Molybdopterin molybdenumtransferase</fullName>
        <ecNumber evidence="5 10">2.10.1.1</ecNumber>
    </recommendedName>
</protein>
<dbReference type="AlphaFoldDB" id="A0AAU7VKM1"/>
<dbReference type="RefSeq" id="WP_350343324.1">
    <property type="nucleotide sequence ID" value="NZ_CP158367.1"/>
</dbReference>
<evidence type="ECO:0000256" key="5">
    <source>
        <dbReference type="ARBA" id="ARBA00013269"/>
    </source>
</evidence>
<dbReference type="Pfam" id="PF12727">
    <property type="entry name" value="PBP_like"/>
    <property type="match status" value="1"/>
</dbReference>
<comment type="function">
    <text evidence="1 10">Catalyzes the insertion of molybdate into adenylated molybdopterin with the concomitant release of AMP.</text>
</comment>
<dbReference type="GO" id="GO:0005829">
    <property type="term" value="C:cytosol"/>
    <property type="evidence" value="ECO:0007669"/>
    <property type="project" value="TreeGrafter"/>
</dbReference>
<accession>A0AAU7VKM1</accession>
<dbReference type="NCBIfam" id="NF011068">
    <property type="entry name" value="PRK14498.1"/>
    <property type="match status" value="1"/>
</dbReference>
<evidence type="ECO:0000256" key="6">
    <source>
        <dbReference type="ARBA" id="ARBA00021108"/>
    </source>
</evidence>
<keyword evidence="10" id="KW-0808">Transferase</keyword>
<dbReference type="PROSITE" id="PS01079">
    <property type="entry name" value="MOCF_BIOSYNTHESIS_2"/>
    <property type="match status" value="1"/>
</dbReference>
<dbReference type="Pfam" id="PF00994">
    <property type="entry name" value="MoCF_biosynth"/>
    <property type="match status" value="1"/>
</dbReference>
<dbReference type="EC" id="2.10.1.1" evidence="5 10"/>
<dbReference type="InterPro" id="IPR036688">
    <property type="entry name" value="MoeA_C_domain_IV_sf"/>
</dbReference>
<dbReference type="CDD" id="cd00887">
    <property type="entry name" value="MoeA"/>
    <property type="match status" value="1"/>
</dbReference>
<evidence type="ECO:0000256" key="1">
    <source>
        <dbReference type="ARBA" id="ARBA00002901"/>
    </source>
</evidence>
<dbReference type="NCBIfam" id="TIGR00177">
    <property type="entry name" value="molyb_syn"/>
    <property type="match status" value="1"/>
</dbReference>
<dbReference type="Gene3D" id="3.90.105.10">
    <property type="entry name" value="Molybdopterin biosynthesis moea protein, domain 2"/>
    <property type="match status" value="1"/>
</dbReference>
<evidence type="ECO:0000313" key="12">
    <source>
        <dbReference type="EMBL" id="XBX74572.1"/>
    </source>
</evidence>
<dbReference type="InterPro" id="IPR001453">
    <property type="entry name" value="MoaB/Mog_dom"/>
</dbReference>
<evidence type="ECO:0000256" key="2">
    <source>
        <dbReference type="ARBA" id="ARBA00003487"/>
    </source>
</evidence>
<keyword evidence="10" id="KW-0479">Metal-binding</keyword>
<evidence type="ECO:0000256" key="8">
    <source>
        <dbReference type="ARBA" id="ARBA00023150"/>
    </source>
</evidence>
<dbReference type="Pfam" id="PF03453">
    <property type="entry name" value="MoeA_N"/>
    <property type="match status" value="1"/>
</dbReference>
<dbReference type="SUPFAM" id="SSF63867">
    <property type="entry name" value="MoeA C-terminal domain-like"/>
    <property type="match status" value="1"/>
</dbReference>
<evidence type="ECO:0000256" key="9">
    <source>
        <dbReference type="ARBA" id="ARBA00047317"/>
    </source>
</evidence>
<gene>
    <name evidence="12" type="ORF">PRVXT_002619</name>
</gene>
<dbReference type="InterPro" id="IPR005111">
    <property type="entry name" value="MoeA_C_domain_IV"/>
</dbReference>
<dbReference type="InterPro" id="IPR038987">
    <property type="entry name" value="MoeA-like"/>
</dbReference>
<keyword evidence="10" id="KW-0460">Magnesium</keyword>
<dbReference type="SUPFAM" id="SSF53218">
    <property type="entry name" value="Molybdenum cofactor biosynthesis proteins"/>
    <property type="match status" value="1"/>
</dbReference>
<comment type="function">
    <text evidence="2">May be involved in the biosynthesis of molybdopterin.</text>
</comment>
<evidence type="ECO:0000256" key="10">
    <source>
        <dbReference type="RuleBase" id="RU365090"/>
    </source>
</evidence>
<sequence length="630" mass="68614">MVYLKNTPLEECLDSYKKEFSKLIEIDKIEPEDSLGRVCADNVYATRSVPHYVSSAMDGYAVKAEETVGANVDKPVELKFDKQAVYVDTGDAVPDGFDAVIKIEDVNKLQDGIEIIGAAFKGQHIRPIGEDIVAHELLLPKGKTIEPMDVAVMVASGTKKVLVTSEIKVAIIPTGDEIVSHKNNPQIGEIVDSNSHLFAALLKKWGANPVVYPIVKDDFKALKETVKDAAAKCHMVLLNAGSSAGKDDYSSEVINTLGEVYYHGVAIKPGKPTILGKAFDKPIIGVPGYPVSGFIVMEKIIKEIYHSLMEITSVPSITLKARLTKPAVSDLKHKEFIRVKVGKVKGKVVATPLGRGSALMNTIVHGDGLLTVPSNSEGHRAGEDVEIELFKQLDLEKTIMAVGSHDLCLDLIAKGVTPKYSLNSAHVGSLGGIMAIKKGQAHMAGVHLLDPESGKYNIPYIKRYISDEKVYLLSLAKRTQGIMVQKGNPLNIKQIGDLTKISIANRQKGAGTRVLLDYLLYQNGISPKEISGYNKEYFTHLDVAAQVKSGRVQAGMGIYAASKAMEIDFVPVFEESYDLLITEEFYKSEGFKVLHSVITSTSFKQEVNKLGGYNLKDCGNIISIEGSKKK</sequence>
<feature type="domain" description="MoaB/Mog" evidence="11">
    <location>
        <begin position="170"/>
        <end position="307"/>
    </location>
</feature>
<dbReference type="SUPFAM" id="SSF63882">
    <property type="entry name" value="MoeA N-terminal region -like"/>
    <property type="match status" value="1"/>
</dbReference>
<dbReference type="Gene3D" id="3.40.980.10">
    <property type="entry name" value="MoaB/Mog-like domain"/>
    <property type="match status" value="1"/>
</dbReference>
<dbReference type="InterPro" id="IPR036425">
    <property type="entry name" value="MoaB/Mog-like_dom_sf"/>
</dbReference>
<dbReference type="InterPro" id="IPR008284">
    <property type="entry name" value="MoCF_biosynth_CS"/>
</dbReference>
<evidence type="ECO:0000256" key="4">
    <source>
        <dbReference type="ARBA" id="ARBA00010763"/>
    </source>
</evidence>
<evidence type="ECO:0000259" key="11">
    <source>
        <dbReference type="SMART" id="SM00852"/>
    </source>
</evidence>
<dbReference type="InterPro" id="IPR036135">
    <property type="entry name" value="MoeA_linker/N_sf"/>
</dbReference>
<comment type="similarity">
    <text evidence="4 10">Belongs to the MoeA family.</text>
</comment>
<comment type="cofactor">
    <cofactor evidence="10">
        <name>Mg(2+)</name>
        <dbReference type="ChEBI" id="CHEBI:18420"/>
    </cofactor>
</comment>